<dbReference type="Proteomes" id="UP000016761">
    <property type="component" value="Unassembled WGS sequence"/>
</dbReference>
<protein>
    <submittedName>
        <fullName evidence="4">Acyltransferase family protein</fullName>
    </submittedName>
</protein>
<organism evidence="4 5">
    <name type="scientific">Psychrobacter aquaticus CMS 56</name>
    <dbReference type="NCBI Taxonomy" id="1354303"/>
    <lineage>
        <taxon>Bacteria</taxon>
        <taxon>Pseudomonadati</taxon>
        <taxon>Pseudomonadota</taxon>
        <taxon>Gammaproteobacteria</taxon>
        <taxon>Moraxellales</taxon>
        <taxon>Moraxellaceae</taxon>
        <taxon>Psychrobacter</taxon>
    </lineage>
</organism>
<feature type="transmembrane region" description="Helical" evidence="1">
    <location>
        <begin position="72"/>
        <end position="91"/>
    </location>
</feature>
<feature type="transmembrane region" description="Helical" evidence="1">
    <location>
        <begin position="242"/>
        <end position="258"/>
    </location>
</feature>
<proteinExistence type="predicted"/>
<dbReference type="Pfam" id="PF19040">
    <property type="entry name" value="SGNH"/>
    <property type="match status" value="1"/>
</dbReference>
<reference evidence="4 5" key="1">
    <citation type="journal article" date="2013" name="Genome Announc.">
        <title>Draft Genome Sequence of Psychrobacter aquaticus Strain CMS 56T, Isolated from a Cyanobacterial Mat Sample Collected from Water Bodies in the McMurdo Dry Valley Region of Antarctica.</title>
        <authorList>
            <person name="Reddy G.S."/>
            <person name="Ara S."/>
            <person name="Singh A."/>
            <person name="Kumar Pinnaka A."/>
            <person name="Shivaji S."/>
        </authorList>
    </citation>
    <scope>NUCLEOTIDE SEQUENCE [LARGE SCALE GENOMIC DNA]</scope>
    <source>
        <strain evidence="4 5">CMS 56</strain>
    </source>
</reference>
<keyword evidence="1" id="KW-1133">Transmembrane helix</keyword>
<comment type="caution">
    <text evidence="4">The sequence shown here is derived from an EMBL/GenBank/DDBJ whole genome shotgun (WGS) entry which is preliminary data.</text>
</comment>
<dbReference type="InterPro" id="IPR050879">
    <property type="entry name" value="Acyltransferase_3"/>
</dbReference>
<dbReference type="GO" id="GO:0016747">
    <property type="term" value="F:acyltransferase activity, transferring groups other than amino-acyl groups"/>
    <property type="evidence" value="ECO:0007669"/>
    <property type="project" value="InterPro"/>
</dbReference>
<dbReference type="GO" id="GO:0009103">
    <property type="term" value="P:lipopolysaccharide biosynthetic process"/>
    <property type="evidence" value="ECO:0007669"/>
    <property type="project" value="TreeGrafter"/>
</dbReference>
<dbReference type="eggNOG" id="COG1835">
    <property type="taxonomic scope" value="Bacteria"/>
</dbReference>
<keyword evidence="1" id="KW-0812">Transmembrane</keyword>
<sequence>MKFRKDINGLRAIAVIAVVLFHFNASWMPGGFAGVDVFFVISGFLMTGIIFRGIEQGNLSILNFYVARANRIIPALALLCFVLLIFGWFYLTPLEYKSLNKHAASSVSFLSNFTYWNEAGYFDAASHEKWLLHTWSLSVEWQFYIIYPLVLVAMRKFMSINTMKIMLVVGTVVGFVYCAFATYRWPNASYYLFPARAWEMMIGGIAYLYPLALQENRKKLVEWTGLALVIASYFLISADNLWPGYLALFPVVGSFLILQAQRDDSFITSNIVSQKLGSWSYSIYLWHWPFVVTIYLFSLPDYYMYLGMVLSVLLGFLSYTYVEKLKFRNNFSSILDYFTSKPVYMAGFIGILGGALFIESNAITDYRFSEDEYLMVKQQFHDPKNLECNKAENKNSLGCIYGSGPVKAIIIGDSHAQTQGFIVGNKASSLAGGSALSLVLSGCPTIKNVYRVYPGIKKEPDYNCGKLVADAIDLAADEYPNIPVIILNRTSFYIHGYNEKKKDKQWSSVPTRFVDKVFTERNNDYENNITGHMVDTICDFSKNNPVYLVRPIPEMMRNVPANLLRLSTLDKNNDTVKIKYEEYNKRQNVAFQMQDRAVKQCGAKILDPTPYLCDSEYCYGDIDGAALYYDDDHLSSYGSEVISPIYDEVFN</sequence>
<evidence type="ECO:0000259" key="3">
    <source>
        <dbReference type="Pfam" id="PF19040"/>
    </source>
</evidence>
<dbReference type="EMBL" id="AUSW01000015">
    <property type="protein sequence ID" value="ERL56217.1"/>
    <property type="molecule type" value="Genomic_DNA"/>
</dbReference>
<keyword evidence="5" id="KW-1185">Reference proteome</keyword>
<evidence type="ECO:0000259" key="2">
    <source>
        <dbReference type="Pfam" id="PF01757"/>
    </source>
</evidence>
<feature type="transmembrane region" description="Helical" evidence="1">
    <location>
        <begin position="141"/>
        <end position="158"/>
    </location>
</feature>
<feature type="transmembrane region" description="Helical" evidence="1">
    <location>
        <begin position="7"/>
        <end position="25"/>
    </location>
</feature>
<dbReference type="PANTHER" id="PTHR23028:SF53">
    <property type="entry name" value="ACYL_TRANSF_3 DOMAIN-CONTAINING PROTEIN"/>
    <property type="match status" value="1"/>
</dbReference>
<feature type="domain" description="SGNH" evidence="3">
    <location>
        <begin position="388"/>
        <end position="647"/>
    </location>
</feature>
<feature type="transmembrane region" description="Helical" evidence="1">
    <location>
        <begin position="279"/>
        <end position="297"/>
    </location>
</feature>
<feature type="transmembrane region" description="Helical" evidence="1">
    <location>
        <begin position="303"/>
        <end position="322"/>
    </location>
</feature>
<dbReference type="AlphaFoldDB" id="U4T4D1"/>
<evidence type="ECO:0000313" key="5">
    <source>
        <dbReference type="Proteomes" id="UP000016761"/>
    </source>
</evidence>
<name>U4T4D1_9GAMM</name>
<dbReference type="InterPro" id="IPR002656">
    <property type="entry name" value="Acyl_transf_3_dom"/>
</dbReference>
<evidence type="ECO:0000313" key="4">
    <source>
        <dbReference type="EMBL" id="ERL56217.1"/>
    </source>
</evidence>
<dbReference type="Pfam" id="PF01757">
    <property type="entry name" value="Acyl_transf_3"/>
    <property type="match status" value="1"/>
</dbReference>
<keyword evidence="4" id="KW-0808">Transferase</keyword>
<dbReference type="InterPro" id="IPR043968">
    <property type="entry name" value="SGNH"/>
</dbReference>
<dbReference type="STRING" id="1354303.M917_0895"/>
<gene>
    <name evidence="4" type="ORF">M917_0895</name>
</gene>
<feature type="transmembrane region" description="Helical" evidence="1">
    <location>
        <begin position="31"/>
        <end position="51"/>
    </location>
</feature>
<feature type="domain" description="Acyltransferase 3" evidence="2">
    <location>
        <begin position="5"/>
        <end position="317"/>
    </location>
</feature>
<evidence type="ECO:0000256" key="1">
    <source>
        <dbReference type="SAM" id="Phobius"/>
    </source>
</evidence>
<keyword evidence="1" id="KW-0472">Membrane</keyword>
<feature type="transmembrane region" description="Helical" evidence="1">
    <location>
        <begin position="220"/>
        <end position="236"/>
    </location>
</feature>
<feature type="transmembrane region" description="Helical" evidence="1">
    <location>
        <begin position="195"/>
        <end position="213"/>
    </location>
</feature>
<dbReference type="PANTHER" id="PTHR23028">
    <property type="entry name" value="ACETYLTRANSFERASE"/>
    <property type="match status" value="1"/>
</dbReference>
<dbReference type="PATRIC" id="fig|1354303.4.peg.882"/>
<feature type="transmembrane region" description="Helical" evidence="1">
    <location>
        <begin position="165"/>
        <end position="183"/>
    </location>
</feature>
<accession>U4T4D1</accession>
<dbReference type="RefSeq" id="WP_021813548.1">
    <property type="nucleotide sequence ID" value="NZ_AUSW01000015.1"/>
</dbReference>
<feature type="transmembrane region" description="Helical" evidence="1">
    <location>
        <begin position="343"/>
        <end position="363"/>
    </location>
</feature>
<keyword evidence="4" id="KW-0012">Acyltransferase</keyword>
<dbReference type="OrthoDB" id="9767863at2"/>
<dbReference type="GO" id="GO:0016020">
    <property type="term" value="C:membrane"/>
    <property type="evidence" value="ECO:0007669"/>
    <property type="project" value="TreeGrafter"/>
</dbReference>